<dbReference type="Gene3D" id="2.120.10.10">
    <property type="match status" value="1"/>
</dbReference>
<feature type="domain" description="Sialidase" evidence="1">
    <location>
        <begin position="207"/>
        <end position="378"/>
    </location>
</feature>
<dbReference type="Proteomes" id="UP001165366">
    <property type="component" value="Unassembled WGS sequence"/>
</dbReference>
<dbReference type="RefSeq" id="WP_237852645.1">
    <property type="nucleotide sequence ID" value="NZ_JAKLWS010000003.1"/>
</dbReference>
<dbReference type="InterPro" id="IPR011040">
    <property type="entry name" value="Sialidase"/>
</dbReference>
<keyword evidence="3" id="KW-1185">Reference proteome</keyword>
<name>A0ABS9KAB6_9BACT</name>
<evidence type="ECO:0000259" key="1">
    <source>
        <dbReference type="Pfam" id="PF13088"/>
    </source>
</evidence>
<accession>A0ABS9KAB6</accession>
<dbReference type="PANTHER" id="PTHR43752">
    <property type="entry name" value="BNR/ASP-BOX REPEAT FAMILY PROTEIN"/>
    <property type="match status" value="1"/>
</dbReference>
<protein>
    <submittedName>
        <fullName evidence="2">Exo-alpha-sialidase</fullName>
    </submittedName>
</protein>
<reference evidence="2" key="1">
    <citation type="submission" date="2022-01" db="EMBL/GenBank/DDBJ databases">
        <authorList>
            <person name="Wang Y."/>
        </authorList>
    </citation>
    <scope>NUCLEOTIDE SEQUENCE</scope>
    <source>
        <strain evidence="2">WB101</strain>
    </source>
</reference>
<gene>
    <name evidence="2" type="ORF">L6773_04450</name>
</gene>
<dbReference type="CDD" id="cd15482">
    <property type="entry name" value="Sialidase_non-viral"/>
    <property type="match status" value="1"/>
</dbReference>
<proteinExistence type="predicted"/>
<dbReference type="EMBL" id="JAKLWS010000003">
    <property type="protein sequence ID" value="MCG2587802.1"/>
    <property type="molecule type" value="Genomic_DNA"/>
</dbReference>
<comment type="caution">
    <text evidence="2">The sequence shown here is derived from an EMBL/GenBank/DDBJ whole genome shotgun (WGS) entry which is preliminary data.</text>
</comment>
<dbReference type="Pfam" id="PF13088">
    <property type="entry name" value="BNR_2"/>
    <property type="match status" value="1"/>
</dbReference>
<evidence type="ECO:0000313" key="2">
    <source>
        <dbReference type="EMBL" id="MCG2587802.1"/>
    </source>
</evidence>
<dbReference type="SUPFAM" id="SSF50939">
    <property type="entry name" value="Sialidases"/>
    <property type="match status" value="1"/>
</dbReference>
<reference evidence="2" key="2">
    <citation type="submission" date="2024-05" db="EMBL/GenBank/DDBJ databases">
        <title>Rhodohalobacter halophilus gen. nov., sp. nov., a moderately halophilic member of the family Balneolaceae.</title>
        <authorList>
            <person name="Xia J."/>
        </authorList>
    </citation>
    <scope>NUCLEOTIDE SEQUENCE</scope>
    <source>
        <strain evidence="2">WB101</strain>
    </source>
</reference>
<evidence type="ECO:0000313" key="3">
    <source>
        <dbReference type="Proteomes" id="UP001165366"/>
    </source>
</evidence>
<organism evidence="2 3">
    <name type="scientific">Rhodohalobacter sulfatireducens</name>
    <dbReference type="NCBI Taxonomy" id="2911366"/>
    <lineage>
        <taxon>Bacteria</taxon>
        <taxon>Pseudomonadati</taxon>
        <taxon>Balneolota</taxon>
        <taxon>Balneolia</taxon>
        <taxon>Balneolales</taxon>
        <taxon>Balneolaceae</taxon>
        <taxon>Rhodohalobacter</taxon>
    </lineage>
</organism>
<dbReference type="InterPro" id="IPR036278">
    <property type="entry name" value="Sialidase_sf"/>
</dbReference>
<sequence>MMNSIKKYLYPRLCLLVVFLFMLGGYVHKEVLDEEPSTRIEHEVAYFEEGKFAAWPANGGMWIWGNEILVCFTVADHDYNVNSGHTYDVSTSRNMLARSLDSVETWNIEDAYEQGITGKAMDHQIGSRALKPKELENPIDFQNPNFALLFQRETNRNGPTHFYYTYDRGKSWFGPYTFPNLDPAGITNRTDYFVDSKNELSTMLSIGHGRTAIARTDDGGLSWDLISYVGPDFTKSEEISGRNDYSLMPSTVRLSNSKILTTIRHREGDGGKVWITSYLSGDNGLSWTKLEDPVKKHVNSPPALVKLPDGRLVLIYIERKRNWEVDSIESSSSVLAAKISNDEGHTWGKEIILRENDGANSDVGYPKAVVKPDGEVVIAYYWNHSLDENEDPYRYIAITSWTP</sequence>
<dbReference type="PANTHER" id="PTHR43752:SF2">
    <property type="entry name" value="BNR_ASP-BOX REPEAT FAMILY PROTEIN"/>
    <property type="match status" value="1"/>
</dbReference>